<evidence type="ECO:0000313" key="8">
    <source>
        <dbReference type="EMBL" id="RKR75669.1"/>
    </source>
</evidence>
<dbReference type="Gene3D" id="3.40.640.10">
    <property type="entry name" value="Type I PLP-dependent aspartate aminotransferase-like (Major domain)"/>
    <property type="match status" value="1"/>
</dbReference>
<evidence type="ECO:0000256" key="4">
    <source>
        <dbReference type="ARBA" id="ARBA00022898"/>
    </source>
</evidence>
<keyword evidence="5 7" id="KW-0456">Lyase</keyword>
<dbReference type="GO" id="GO:0004058">
    <property type="term" value="F:aromatic-L-amino-acid decarboxylase activity"/>
    <property type="evidence" value="ECO:0007669"/>
    <property type="project" value="UniProtKB-ARBA"/>
</dbReference>
<accession>A0A495IIS2</accession>
<proteinExistence type="inferred from homology"/>
<dbReference type="SUPFAM" id="SSF53383">
    <property type="entry name" value="PLP-dependent transferases"/>
    <property type="match status" value="1"/>
</dbReference>
<dbReference type="AlphaFoldDB" id="A0A495IIS2"/>
<dbReference type="Proteomes" id="UP000280008">
    <property type="component" value="Unassembled WGS sequence"/>
</dbReference>
<sequence length="459" mass="49309">MSNPPANGMHAFSRDTTAIVDEVLEYARRRALYQDVPLDKPLRPRDLQRLAGNSITADGIGARRAAGLFENVLAPSCISTDHPGYLSFIPSAPSKASIAFDVVVSASSVYGGSWMEGAGAVFAENEVLTWLASEFGLPATAGGVFMQGGTIGNLSALVTARTRARRRRAEAGLPNPARWVVVCSAEAHSSIASAADVMDVDVVKAVAGADGRLRGDSVQAALDEHGDAVFAVVATGGTTNFGIVDDIASIAAVTQERDVWLHVDGAYGLAAMLVPSMREVFEGVQHADSLIVDPHKWLFAPFDACALLYRDPAGALAAHTQHAEYLDTLTETPDWNPSDLGIQLTRRARGLPLWFSLATHGTEVYRSAISYGIDLARRIADEIESRDGFSLVRDPQLSVVVFRREGWTLDDYNAWSDRLLEDQVAFVVPSSHAGEPVARFAIISPLTTFEMLTAILDTM</sequence>
<dbReference type="InterPro" id="IPR002129">
    <property type="entry name" value="PyrdxlP-dep_de-COase"/>
</dbReference>
<organism evidence="8 9">
    <name type="scientific">Frondihabitans australicus</name>
    <dbReference type="NCBI Taxonomy" id="386892"/>
    <lineage>
        <taxon>Bacteria</taxon>
        <taxon>Bacillati</taxon>
        <taxon>Actinomycetota</taxon>
        <taxon>Actinomycetes</taxon>
        <taxon>Micrococcales</taxon>
        <taxon>Microbacteriaceae</taxon>
        <taxon>Frondihabitans</taxon>
    </lineage>
</organism>
<dbReference type="InterPro" id="IPR015421">
    <property type="entry name" value="PyrdxlP-dep_Trfase_major"/>
</dbReference>
<dbReference type="PROSITE" id="PS00392">
    <property type="entry name" value="DDC_GAD_HDC_YDC"/>
    <property type="match status" value="1"/>
</dbReference>
<dbReference type="GO" id="GO:0019752">
    <property type="term" value="P:carboxylic acid metabolic process"/>
    <property type="evidence" value="ECO:0007669"/>
    <property type="project" value="InterPro"/>
</dbReference>
<keyword evidence="9" id="KW-1185">Reference proteome</keyword>
<evidence type="ECO:0000256" key="2">
    <source>
        <dbReference type="ARBA" id="ARBA00009533"/>
    </source>
</evidence>
<dbReference type="InterPro" id="IPR015422">
    <property type="entry name" value="PyrdxlP-dep_Trfase_small"/>
</dbReference>
<dbReference type="PANTHER" id="PTHR11999:SF70">
    <property type="entry name" value="MIP05841P"/>
    <property type="match status" value="1"/>
</dbReference>
<dbReference type="GO" id="GO:0030170">
    <property type="term" value="F:pyridoxal phosphate binding"/>
    <property type="evidence" value="ECO:0007669"/>
    <property type="project" value="InterPro"/>
</dbReference>
<dbReference type="RefSeq" id="WP_121370437.1">
    <property type="nucleotide sequence ID" value="NZ_RBKS01000001.1"/>
</dbReference>
<dbReference type="PANTHER" id="PTHR11999">
    <property type="entry name" value="GROUP II PYRIDOXAL-5-PHOSPHATE DECARBOXYLASE"/>
    <property type="match status" value="1"/>
</dbReference>
<dbReference type="Gene3D" id="3.90.1150.10">
    <property type="entry name" value="Aspartate Aminotransferase, domain 1"/>
    <property type="match status" value="1"/>
</dbReference>
<protein>
    <submittedName>
        <fullName evidence="8">Glutamate/tyrosine decarboxylase-like PLP-dependent enzyme</fullName>
    </submittedName>
</protein>
<keyword evidence="4 6" id="KW-0663">Pyridoxal phosphate</keyword>
<evidence type="ECO:0000256" key="3">
    <source>
        <dbReference type="ARBA" id="ARBA00022793"/>
    </source>
</evidence>
<evidence type="ECO:0000256" key="6">
    <source>
        <dbReference type="PIRSR" id="PIRSR602129-50"/>
    </source>
</evidence>
<dbReference type="GO" id="GO:0006520">
    <property type="term" value="P:amino acid metabolic process"/>
    <property type="evidence" value="ECO:0007669"/>
    <property type="project" value="InterPro"/>
</dbReference>
<dbReference type="OrthoDB" id="3335676at2"/>
<evidence type="ECO:0000256" key="7">
    <source>
        <dbReference type="RuleBase" id="RU000382"/>
    </source>
</evidence>
<evidence type="ECO:0000256" key="5">
    <source>
        <dbReference type="ARBA" id="ARBA00023239"/>
    </source>
</evidence>
<feature type="modified residue" description="N6-(pyridoxal phosphate)lysine" evidence="6">
    <location>
        <position position="296"/>
    </location>
</feature>
<dbReference type="EMBL" id="RBKS01000001">
    <property type="protein sequence ID" value="RKR75669.1"/>
    <property type="molecule type" value="Genomic_DNA"/>
</dbReference>
<gene>
    <name evidence="8" type="ORF">C8E83_2817</name>
</gene>
<dbReference type="PRINTS" id="PR00800">
    <property type="entry name" value="YHDCRBOXLASE"/>
</dbReference>
<dbReference type="Pfam" id="PF00282">
    <property type="entry name" value="Pyridoxal_deC"/>
    <property type="match status" value="1"/>
</dbReference>
<reference evidence="8 9" key="1">
    <citation type="submission" date="2018-10" db="EMBL/GenBank/DDBJ databases">
        <title>Sequencing the genomes of 1000 actinobacteria strains.</title>
        <authorList>
            <person name="Klenk H.-P."/>
        </authorList>
    </citation>
    <scope>NUCLEOTIDE SEQUENCE [LARGE SCALE GENOMIC DNA]</scope>
    <source>
        <strain evidence="8 9">DSM 17894</strain>
    </source>
</reference>
<dbReference type="InterPro" id="IPR015424">
    <property type="entry name" value="PyrdxlP-dep_Trfase"/>
</dbReference>
<name>A0A495IIS2_9MICO</name>
<evidence type="ECO:0000313" key="9">
    <source>
        <dbReference type="Proteomes" id="UP000280008"/>
    </source>
</evidence>
<comment type="cofactor">
    <cofactor evidence="1 6 7">
        <name>pyridoxal 5'-phosphate</name>
        <dbReference type="ChEBI" id="CHEBI:597326"/>
    </cofactor>
</comment>
<evidence type="ECO:0000256" key="1">
    <source>
        <dbReference type="ARBA" id="ARBA00001933"/>
    </source>
</evidence>
<dbReference type="InterPro" id="IPR010977">
    <property type="entry name" value="Aromatic_deC"/>
</dbReference>
<dbReference type="InterPro" id="IPR021115">
    <property type="entry name" value="Pyridoxal-P_BS"/>
</dbReference>
<comment type="similarity">
    <text evidence="2 7">Belongs to the group II decarboxylase family.</text>
</comment>
<comment type="caution">
    <text evidence="8">The sequence shown here is derived from an EMBL/GenBank/DDBJ whole genome shotgun (WGS) entry which is preliminary data.</text>
</comment>
<keyword evidence="3" id="KW-0210">Decarboxylase</keyword>